<reference evidence="3 4" key="1">
    <citation type="submission" date="2019-06" db="EMBL/GenBank/DDBJ databases">
        <title>Sequencing the genomes of 1000 actinobacteria strains.</title>
        <authorList>
            <person name="Klenk H.-P."/>
        </authorList>
    </citation>
    <scope>NUCLEOTIDE SEQUENCE [LARGE SCALE GENOMIC DNA]</scope>
    <source>
        <strain evidence="3 4">DSM 17305</strain>
    </source>
</reference>
<keyword evidence="2" id="KW-1133">Transmembrane helix</keyword>
<evidence type="ECO:0000256" key="1">
    <source>
        <dbReference type="SAM" id="MobiDB-lite"/>
    </source>
</evidence>
<feature type="compositionally biased region" description="Basic and acidic residues" evidence="1">
    <location>
        <begin position="1"/>
        <end position="21"/>
    </location>
</feature>
<protein>
    <submittedName>
        <fullName evidence="3">Uncharacterized protein</fullName>
    </submittedName>
</protein>
<name>A0A542ES45_9ACTN</name>
<dbReference type="OrthoDB" id="3819335at2"/>
<keyword evidence="2" id="KW-0472">Membrane</keyword>
<gene>
    <name evidence="3" type="ORF">FB475_2285</name>
</gene>
<dbReference type="AlphaFoldDB" id="A0A542ES45"/>
<evidence type="ECO:0000313" key="4">
    <source>
        <dbReference type="Proteomes" id="UP000316298"/>
    </source>
</evidence>
<keyword evidence="2" id="KW-0812">Transmembrane</keyword>
<feature type="region of interest" description="Disordered" evidence="1">
    <location>
        <begin position="1"/>
        <end position="29"/>
    </location>
</feature>
<keyword evidence="4" id="KW-1185">Reference proteome</keyword>
<proteinExistence type="predicted"/>
<comment type="caution">
    <text evidence="3">The sequence shown here is derived from an EMBL/GenBank/DDBJ whole genome shotgun (WGS) entry which is preliminary data.</text>
</comment>
<accession>A0A542ES45</accession>
<feature type="transmembrane region" description="Helical" evidence="2">
    <location>
        <begin position="40"/>
        <end position="59"/>
    </location>
</feature>
<dbReference type="EMBL" id="VFMM01000001">
    <property type="protein sequence ID" value="TQJ18150.1"/>
    <property type="molecule type" value="Genomic_DNA"/>
</dbReference>
<dbReference type="Proteomes" id="UP000316298">
    <property type="component" value="Unassembled WGS sequence"/>
</dbReference>
<sequence length="479" mass="49956">MNLQDLRDELSTRAADADQHQNDLLPGVRHKVRRTKRRRIVTAAGAAAAVLAAVVAGFLPGTHSATPPADRPPADYTRDGVTVPGTVGSDKLLKAWIGDRGQDKLSFSWTPTTDSITVHANCEADGGLYAVRFKINGWYVGDAGCVTGSDAWTLGSSVSLRPDSPFWLASPIGRPVQVVADVIDLSTRRVVTPHARISLGIYSTPYDPSAAVDGAPARTVPAGPDDYTKDGVVYRRRIGGDTLAGAQIADPGRSQVHFSFTSTGRPLVVHQFCTANAGSDSEERPYSISVRVGAGEPNISTCVGNSTDAGAGDSVTLPAPVPAGQRIDVVAEVVPAKPGGPPVPPDTRFGLGVYFQGEQRTIDGVDLAERIELGGYDYRLADVRTAPGPSKKLTIATPAGRPYVIAYGSSPLGVAGEVTGSLWIGKTERTLSIGPNTTGALGLSTYPRAAGAADRATLTVSNGTPTKGTLIVALYEPVS</sequence>
<evidence type="ECO:0000256" key="2">
    <source>
        <dbReference type="SAM" id="Phobius"/>
    </source>
</evidence>
<evidence type="ECO:0000313" key="3">
    <source>
        <dbReference type="EMBL" id="TQJ18150.1"/>
    </source>
</evidence>
<dbReference type="RefSeq" id="WP_141855119.1">
    <property type="nucleotide sequence ID" value="NZ_BAAAKA010000045.1"/>
</dbReference>
<organism evidence="3 4">
    <name type="scientific">Kribbella jejuensis</name>
    <dbReference type="NCBI Taxonomy" id="236068"/>
    <lineage>
        <taxon>Bacteria</taxon>
        <taxon>Bacillati</taxon>
        <taxon>Actinomycetota</taxon>
        <taxon>Actinomycetes</taxon>
        <taxon>Propionibacteriales</taxon>
        <taxon>Kribbellaceae</taxon>
        <taxon>Kribbella</taxon>
    </lineage>
</organism>